<feature type="region of interest" description="Disordered" evidence="1">
    <location>
        <begin position="1"/>
        <end position="169"/>
    </location>
</feature>
<evidence type="ECO:0000256" key="1">
    <source>
        <dbReference type="SAM" id="MobiDB-lite"/>
    </source>
</evidence>
<reference evidence="3" key="1">
    <citation type="journal article" date="2010" name="Nat. Biotechnol.">
        <title>Draft genome sequence of the oilseed species Ricinus communis.</title>
        <authorList>
            <person name="Chan A.P."/>
            <person name="Crabtree J."/>
            <person name="Zhao Q."/>
            <person name="Lorenzi H."/>
            <person name="Orvis J."/>
            <person name="Puiu D."/>
            <person name="Melake-Berhan A."/>
            <person name="Jones K.M."/>
            <person name="Redman J."/>
            <person name="Chen G."/>
            <person name="Cahoon E.B."/>
            <person name="Gedil M."/>
            <person name="Stanke M."/>
            <person name="Haas B.J."/>
            <person name="Wortman J.R."/>
            <person name="Fraser-Liggett C.M."/>
            <person name="Ravel J."/>
            <person name="Rabinowicz P.D."/>
        </authorList>
    </citation>
    <scope>NUCLEOTIDE SEQUENCE [LARGE SCALE GENOMIC DNA]</scope>
    <source>
        <strain evidence="3">cv. Hale</strain>
    </source>
</reference>
<accession>B9TP69</accession>
<feature type="non-terminal residue" evidence="2">
    <location>
        <position position="169"/>
    </location>
</feature>
<dbReference type="InParanoid" id="B9TP69"/>
<sequence length="169" mass="17920">QQAGGLRAFAGRPAGEQAQGAGIQPVRRPPGADPRTPGRAGRQLSVPRRLDLDGRPQEARRRLPGRRRRCVPDLAEGRRCRHQPDRGRLRDPHGPVVEPGGGRPGVGPRAPHGAAAAGHHLPPGGAPHHRGRHRRPAPAQARPGRQPAGGQRCQRAHVGVRDAGHAAGR</sequence>
<feature type="compositionally biased region" description="Basic and acidic residues" evidence="1">
    <location>
        <begin position="159"/>
        <end position="169"/>
    </location>
</feature>
<dbReference type="Proteomes" id="UP000008311">
    <property type="component" value="Unassembled WGS sequence"/>
</dbReference>
<organism evidence="2 3">
    <name type="scientific">Ricinus communis</name>
    <name type="common">Castor bean</name>
    <dbReference type="NCBI Taxonomy" id="3988"/>
    <lineage>
        <taxon>Eukaryota</taxon>
        <taxon>Viridiplantae</taxon>
        <taxon>Streptophyta</taxon>
        <taxon>Embryophyta</taxon>
        <taxon>Tracheophyta</taxon>
        <taxon>Spermatophyta</taxon>
        <taxon>Magnoliopsida</taxon>
        <taxon>eudicotyledons</taxon>
        <taxon>Gunneridae</taxon>
        <taxon>Pentapetalae</taxon>
        <taxon>rosids</taxon>
        <taxon>fabids</taxon>
        <taxon>Malpighiales</taxon>
        <taxon>Euphorbiaceae</taxon>
        <taxon>Acalyphoideae</taxon>
        <taxon>Acalypheae</taxon>
        <taxon>Ricinus</taxon>
    </lineage>
</organism>
<proteinExistence type="predicted"/>
<feature type="compositionally biased region" description="Low complexity" evidence="1">
    <location>
        <begin position="137"/>
        <end position="152"/>
    </location>
</feature>
<gene>
    <name evidence="2" type="ORF">RCOM_1989850</name>
</gene>
<feature type="compositionally biased region" description="Basic residues" evidence="1">
    <location>
        <begin position="127"/>
        <end position="136"/>
    </location>
</feature>
<evidence type="ECO:0000313" key="2">
    <source>
        <dbReference type="EMBL" id="EEF22345.1"/>
    </source>
</evidence>
<evidence type="ECO:0000313" key="3">
    <source>
        <dbReference type="Proteomes" id="UP000008311"/>
    </source>
</evidence>
<keyword evidence="3" id="KW-1185">Reference proteome</keyword>
<feature type="compositionally biased region" description="Basic and acidic residues" evidence="1">
    <location>
        <begin position="75"/>
        <end position="93"/>
    </location>
</feature>
<feature type="compositionally biased region" description="Low complexity" evidence="1">
    <location>
        <begin position="106"/>
        <end position="123"/>
    </location>
</feature>
<name>B9TP69_RICCO</name>
<dbReference type="AlphaFoldDB" id="B9TP69"/>
<dbReference type="EMBL" id="EQ994868">
    <property type="protein sequence ID" value="EEF22345.1"/>
    <property type="molecule type" value="Genomic_DNA"/>
</dbReference>
<feature type="non-terminal residue" evidence="2">
    <location>
        <position position="1"/>
    </location>
</feature>
<feature type="compositionally biased region" description="Basic and acidic residues" evidence="1">
    <location>
        <begin position="48"/>
        <end position="61"/>
    </location>
</feature>
<protein>
    <submittedName>
        <fullName evidence="2">Uncharacterized protein</fullName>
    </submittedName>
</protein>